<feature type="binding site" evidence="8">
    <location>
        <position position="133"/>
    </location>
    <ligand>
        <name>Ca(2+)</name>
        <dbReference type="ChEBI" id="CHEBI:29108"/>
        <label>3</label>
    </ligand>
</feature>
<feature type="binding site" evidence="8">
    <location>
        <position position="131"/>
    </location>
    <ligand>
        <name>Ca(2+)</name>
        <dbReference type="ChEBI" id="CHEBI:29108"/>
        <label>1</label>
    </ligand>
</feature>
<keyword evidence="5 8" id="KW-0862">Zinc</keyword>
<accession>A0A0N4VH64</accession>
<evidence type="ECO:0000256" key="4">
    <source>
        <dbReference type="ARBA" id="ARBA00022801"/>
    </source>
</evidence>
<dbReference type="SMART" id="SM00235">
    <property type="entry name" value="ZnMc"/>
    <property type="match status" value="1"/>
</dbReference>
<evidence type="ECO:0000313" key="13">
    <source>
        <dbReference type="WBParaSite" id="EVEC_0001016501-mRNA-1"/>
    </source>
</evidence>
<evidence type="ECO:0000256" key="7">
    <source>
        <dbReference type="PIRSR" id="PIRSR621190-1"/>
    </source>
</evidence>
<evidence type="ECO:0000259" key="10">
    <source>
        <dbReference type="SMART" id="SM00235"/>
    </source>
</evidence>
<feature type="binding site" evidence="8">
    <location>
        <position position="130"/>
    </location>
    <ligand>
        <name>Ca(2+)</name>
        <dbReference type="ChEBI" id="CHEBI:29108"/>
        <label>3</label>
    </ligand>
</feature>
<dbReference type="PRINTS" id="PR00138">
    <property type="entry name" value="MATRIXIN"/>
</dbReference>
<gene>
    <name evidence="11" type="ORF">EVEC_LOCUS9511</name>
</gene>
<feature type="region of interest" description="Disordered" evidence="9">
    <location>
        <begin position="205"/>
        <end position="232"/>
    </location>
</feature>
<dbReference type="GO" id="GO:0008270">
    <property type="term" value="F:zinc ion binding"/>
    <property type="evidence" value="ECO:0007669"/>
    <property type="project" value="InterPro"/>
</dbReference>
<dbReference type="InterPro" id="IPR006026">
    <property type="entry name" value="Peptidase_Metallo"/>
</dbReference>
<evidence type="ECO:0000256" key="6">
    <source>
        <dbReference type="ARBA" id="ARBA00023049"/>
    </source>
</evidence>
<evidence type="ECO:0000256" key="9">
    <source>
        <dbReference type="SAM" id="MobiDB-lite"/>
    </source>
</evidence>
<feature type="binding site" evidence="8">
    <location>
        <position position="107"/>
    </location>
    <ligand>
        <name>Ca(2+)</name>
        <dbReference type="ChEBI" id="CHEBI:29108"/>
        <label>3</label>
    </ligand>
</feature>
<dbReference type="InterPro" id="IPR001818">
    <property type="entry name" value="Pept_M10_metallopeptidase"/>
</dbReference>
<dbReference type="EMBL" id="UXUI01010106">
    <property type="protein sequence ID" value="VDD94760.1"/>
    <property type="molecule type" value="Genomic_DNA"/>
</dbReference>
<feature type="binding site" evidence="8">
    <location>
        <position position="108"/>
    </location>
    <ligand>
        <name>Ca(2+)</name>
        <dbReference type="ChEBI" id="CHEBI:29108"/>
        <label>3</label>
    </ligand>
</feature>
<keyword evidence="6" id="KW-0482">Metalloprotease</keyword>
<dbReference type="Proteomes" id="UP000274131">
    <property type="component" value="Unassembled WGS sequence"/>
</dbReference>
<feature type="binding site" evidence="8">
    <location>
        <position position="128"/>
    </location>
    <ligand>
        <name>Zn(2+)</name>
        <dbReference type="ChEBI" id="CHEBI:29105"/>
        <label>1</label>
    </ligand>
</feature>
<feature type="binding site" evidence="8">
    <location>
        <position position="100"/>
    </location>
    <ligand>
        <name>Zn(2+)</name>
        <dbReference type="ChEBI" id="CHEBI:29105"/>
        <label>1</label>
    </ligand>
</feature>
<dbReference type="GO" id="GO:0030574">
    <property type="term" value="P:collagen catabolic process"/>
    <property type="evidence" value="ECO:0007669"/>
    <property type="project" value="TreeGrafter"/>
</dbReference>
<keyword evidence="3 8" id="KW-0479">Metal-binding</keyword>
<proteinExistence type="inferred from homology"/>
<protein>
    <submittedName>
        <fullName evidence="13">ZnMc domain-containing protein</fullName>
    </submittedName>
</protein>
<dbReference type="GO" id="GO:0006508">
    <property type="term" value="P:proteolysis"/>
    <property type="evidence" value="ECO:0007669"/>
    <property type="project" value="UniProtKB-KW"/>
</dbReference>
<feature type="active site" evidence="7">
    <location>
        <position position="157"/>
    </location>
</feature>
<feature type="domain" description="Peptidase metallopeptidase" evidence="10">
    <location>
        <begin position="36"/>
        <end position="207"/>
    </location>
</feature>
<comment type="cofactor">
    <cofactor evidence="8">
        <name>Ca(2+)</name>
        <dbReference type="ChEBI" id="CHEBI:29108"/>
    </cofactor>
    <text evidence="8">Can bind about 5 Ca(2+) ions per subunit.</text>
</comment>
<reference evidence="13" key="1">
    <citation type="submission" date="2017-02" db="UniProtKB">
        <authorList>
            <consortium name="WormBaseParasite"/>
        </authorList>
    </citation>
    <scope>IDENTIFICATION</scope>
</reference>
<reference evidence="11 12" key="2">
    <citation type="submission" date="2018-10" db="EMBL/GenBank/DDBJ databases">
        <authorList>
            <consortium name="Pathogen Informatics"/>
        </authorList>
    </citation>
    <scope>NUCLEOTIDE SEQUENCE [LARGE SCALE GENOMIC DNA]</scope>
</reference>
<evidence type="ECO:0000256" key="3">
    <source>
        <dbReference type="ARBA" id="ARBA00022723"/>
    </source>
</evidence>
<dbReference type="GO" id="GO:0030198">
    <property type="term" value="P:extracellular matrix organization"/>
    <property type="evidence" value="ECO:0007669"/>
    <property type="project" value="TreeGrafter"/>
</dbReference>
<dbReference type="Gene3D" id="3.40.390.10">
    <property type="entry name" value="Collagenase (Catalytic Domain)"/>
    <property type="match status" value="1"/>
</dbReference>
<feature type="binding site" evidence="8">
    <location>
        <position position="102"/>
    </location>
    <ligand>
        <name>Zn(2+)</name>
        <dbReference type="ChEBI" id="CHEBI:29105"/>
        <label>1</label>
    </ligand>
</feature>
<evidence type="ECO:0000313" key="11">
    <source>
        <dbReference type="EMBL" id="VDD94760.1"/>
    </source>
</evidence>
<evidence type="ECO:0000256" key="8">
    <source>
        <dbReference type="PIRSR" id="PIRSR621190-2"/>
    </source>
</evidence>
<dbReference type="InterPro" id="IPR024079">
    <property type="entry name" value="MetalloPept_cat_dom_sf"/>
</dbReference>
<dbReference type="InterPro" id="IPR021190">
    <property type="entry name" value="Pept_M10A"/>
</dbReference>
<dbReference type="STRING" id="51028.A0A0N4VH64"/>
<dbReference type="PANTHER" id="PTHR10201:SF329">
    <property type="entry name" value="MATRIX METALLOPROTEINASE-C"/>
    <property type="match status" value="1"/>
</dbReference>
<dbReference type="OrthoDB" id="406838at2759"/>
<dbReference type="CDD" id="cd04278">
    <property type="entry name" value="ZnMc_MMP"/>
    <property type="match status" value="1"/>
</dbReference>
<keyword evidence="12" id="KW-1185">Reference proteome</keyword>
<comment type="similarity">
    <text evidence="1">Belongs to the peptidase M10A family.</text>
</comment>
<name>A0A0N4VH64_ENTVE</name>
<dbReference type="GO" id="GO:0005615">
    <property type="term" value="C:extracellular space"/>
    <property type="evidence" value="ECO:0007669"/>
    <property type="project" value="TreeGrafter"/>
</dbReference>
<feature type="binding site" evidence="8">
    <location>
        <position position="166"/>
    </location>
    <ligand>
        <name>Zn(2+)</name>
        <dbReference type="ChEBI" id="CHEBI:29105"/>
        <label>2</label>
        <note>catalytic</note>
    </ligand>
</feature>
<feature type="binding site" evidence="8">
    <location>
        <position position="174"/>
    </location>
    <ligand>
        <name>Zn(2+)</name>
        <dbReference type="ChEBI" id="CHEBI:29105"/>
        <label>2</label>
        <note>catalytic</note>
    </ligand>
</feature>
<comment type="cofactor">
    <cofactor evidence="8">
        <name>Zn(2+)</name>
        <dbReference type="ChEBI" id="CHEBI:29105"/>
    </cofactor>
    <text evidence="8">Binds 2 Zn(2+) ions per subunit.</text>
</comment>
<sequence>MVGLNVTGKLDEATRKKMSQRRCGLPDIQAVRVSNIDSKWNKTHLTYTIENYASTEGILPEQIKKAIQESFEKWAAVTPLKFQLVNANSDVNIKFGARNHGDRWPFDGRGGILAHATLPYVLGEKFLHFDDDELWTVRDVAKLKEEYSDIVSVAAHEIGHVLGLEHSNDYKSLMAPFYQEPLDDLGNYKEPELREDDIKRIQALYGSNSNTPGTQTPPWNTPGTQTPPWISPETQTPPWITPGTQTPPWIPAQPTNVPVIPPRPNWPSGPFWHNGYGGPWNSHPFFPPFHPFYFTPGWGYIPRINFGSGFGYSGFPRFGAHSGFVPFLYR</sequence>
<keyword evidence="4" id="KW-0378">Hydrolase</keyword>
<evidence type="ECO:0000256" key="5">
    <source>
        <dbReference type="ARBA" id="ARBA00022833"/>
    </source>
</evidence>
<evidence type="ECO:0000256" key="2">
    <source>
        <dbReference type="ARBA" id="ARBA00022670"/>
    </source>
</evidence>
<keyword evidence="2" id="KW-0645">Protease</keyword>
<feature type="binding site" evidence="8">
    <location>
        <position position="115"/>
    </location>
    <ligand>
        <name>Zn(2+)</name>
        <dbReference type="ChEBI" id="CHEBI:29105"/>
        <label>1</label>
    </ligand>
</feature>
<dbReference type="SUPFAM" id="SSF47090">
    <property type="entry name" value="PGBD-like"/>
    <property type="match status" value="1"/>
</dbReference>
<dbReference type="PANTHER" id="PTHR10201">
    <property type="entry name" value="MATRIX METALLOPROTEINASE"/>
    <property type="match status" value="1"/>
</dbReference>
<dbReference type="Pfam" id="PF00413">
    <property type="entry name" value="Peptidase_M10"/>
    <property type="match status" value="1"/>
</dbReference>
<feature type="binding site" evidence="8">
    <location>
        <position position="156"/>
    </location>
    <ligand>
        <name>Zn(2+)</name>
        <dbReference type="ChEBI" id="CHEBI:29105"/>
        <label>2</label>
        <note>catalytic</note>
    </ligand>
</feature>
<evidence type="ECO:0000256" key="1">
    <source>
        <dbReference type="ARBA" id="ARBA00010370"/>
    </source>
</evidence>
<keyword evidence="8" id="KW-0106">Calcium</keyword>
<dbReference type="InterPro" id="IPR036365">
    <property type="entry name" value="PGBD-like_sf"/>
</dbReference>
<feature type="binding site" evidence="8">
    <location>
        <position position="160"/>
    </location>
    <ligand>
        <name>Zn(2+)</name>
        <dbReference type="ChEBI" id="CHEBI:29105"/>
        <label>2</label>
        <note>catalytic</note>
    </ligand>
</feature>
<feature type="binding site" evidence="8">
    <location>
        <position position="133"/>
    </location>
    <ligand>
        <name>Ca(2+)</name>
        <dbReference type="ChEBI" id="CHEBI:29108"/>
        <label>1</label>
    </ligand>
</feature>
<dbReference type="SUPFAM" id="SSF55486">
    <property type="entry name" value="Metalloproteases ('zincins'), catalytic domain"/>
    <property type="match status" value="1"/>
</dbReference>
<organism evidence="13">
    <name type="scientific">Enterobius vermicularis</name>
    <name type="common">Human pinworm</name>
    <dbReference type="NCBI Taxonomy" id="51028"/>
    <lineage>
        <taxon>Eukaryota</taxon>
        <taxon>Metazoa</taxon>
        <taxon>Ecdysozoa</taxon>
        <taxon>Nematoda</taxon>
        <taxon>Chromadorea</taxon>
        <taxon>Rhabditida</taxon>
        <taxon>Spirurina</taxon>
        <taxon>Oxyuridomorpha</taxon>
        <taxon>Oxyuroidea</taxon>
        <taxon>Oxyuridae</taxon>
        <taxon>Enterobius</taxon>
    </lineage>
</organism>
<dbReference type="GO" id="GO:0004222">
    <property type="term" value="F:metalloendopeptidase activity"/>
    <property type="evidence" value="ECO:0007669"/>
    <property type="project" value="InterPro"/>
</dbReference>
<dbReference type="AlphaFoldDB" id="A0A0N4VH64"/>
<dbReference type="WBParaSite" id="EVEC_0001016501-mRNA-1">
    <property type="protein sequence ID" value="EVEC_0001016501-mRNA-1"/>
    <property type="gene ID" value="EVEC_0001016501"/>
</dbReference>
<dbReference type="GO" id="GO:0031012">
    <property type="term" value="C:extracellular matrix"/>
    <property type="evidence" value="ECO:0007669"/>
    <property type="project" value="InterPro"/>
</dbReference>
<feature type="binding site" evidence="8">
    <location>
        <position position="90"/>
    </location>
    <ligand>
        <name>Ca(2+)</name>
        <dbReference type="ChEBI" id="CHEBI:29108"/>
        <label>2</label>
    </ligand>
</feature>
<dbReference type="InterPro" id="IPR033739">
    <property type="entry name" value="M10A_MMP"/>
</dbReference>
<evidence type="ECO:0000313" key="12">
    <source>
        <dbReference type="Proteomes" id="UP000274131"/>
    </source>
</evidence>
<feature type="binding site" description="in inhibited form" evidence="8">
    <location>
        <position position="23"/>
    </location>
    <ligand>
        <name>Zn(2+)</name>
        <dbReference type="ChEBI" id="CHEBI:29105"/>
        <label>2</label>
        <note>catalytic</note>
    </ligand>
</feature>